<accession>A0A158CXA8</accession>
<dbReference type="SUPFAM" id="SSF55781">
    <property type="entry name" value="GAF domain-like"/>
    <property type="match status" value="1"/>
</dbReference>
<dbReference type="AlphaFoldDB" id="A0A158CXA8"/>
<dbReference type="SMART" id="SM00065">
    <property type="entry name" value="GAF"/>
    <property type="match status" value="1"/>
</dbReference>
<comment type="caution">
    <text evidence="2">The sequence shown here is derived from an EMBL/GenBank/DDBJ whole genome shotgun (WGS) entry which is preliminary data.</text>
</comment>
<proteinExistence type="predicted"/>
<dbReference type="InterPro" id="IPR029016">
    <property type="entry name" value="GAF-like_dom_sf"/>
</dbReference>
<dbReference type="Gene3D" id="3.30.450.40">
    <property type="match status" value="1"/>
</dbReference>
<dbReference type="Pfam" id="PF13185">
    <property type="entry name" value="GAF_2"/>
    <property type="match status" value="1"/>
</dbReference>
<sequence>MTKAKRYVIPFHGNACGPSISGSRAAVAQMGGQARCAFYMSNAEQTELRHVTGMSADYARDIDGFPIAPDSFACGLAVHTRQPVITPDVDGEPRWKEWLWLARQHGYRACWSFPVETSSGKVIGTFAMYHPEPREATARDHELATRLGHSAAIIISRHQEAEERAHSAEALRLADRAGAAGRAIRGFSSRCSAARYRIARNERL</sequence>
<gene>
    <name evidence="2" type="ORF">AWB78_04493</name>
</gene>
<dbReference type="RefSeq" id="WP_062608080.1">
    <property type="nucleotide sequence ID" value="NZ_FCOX02000025.1"/>
</dbReference>
<dbReference type="Proteomes" id="UP000071859">
    <property type="component" value="Unassembled WGS sequence"/>
</dbReference>
<evidence type="ECO:0000313" key="3">
    <source>
        <dbReference type="Proteomes" id="UP000071859"/>
    </source>
</evidence>
<organism evidence="2 3">
    <name type="scientific">Caballeronia calidae</name>
    <dbReference type="NCBI Taxonomy" id="1777139"/>
    <lineage>
        <taxon>Bacteria</taxon>
        <taxon>Pseudomonadati</taxon>
        <taxon>Pseudomonadota</taxon>
        <taxon>Betaproteobacteria</taxon>
        <taxon>Burkholderiales</taxon>
        <taxon>Burkholderiaceae</taxon>
        <taxon>Caballeronia</taxon>
    </lineage>
</organism>
<keyword evidence="3" id="KW-1185">Reference proteome</keyword>
<reference evidence="2" key="1">
    <citation type="submission" date="2016-01" db="EMBL/GenBank/DDBJ databases">
        <authorList>
            <person name="Peeters C."/>
        </authorList>
    </citation>
    <scope>NUCLEOTIDE SEQUENCE</scope>
    <source>
        <strain evidence="2">LMG 29321</strain>
    </source>
</reference>
<feature type="domain" description="GAF" evidence="1">
    <location>
        <begin position="16"/>
        <end position="165"/>
    </location>
</feature>
<dbReference type="EMBL" id="FCOX02000025">
    <property type="protein sequence ID" value="SAK86992.1"/>
    <property type="molecule type" value="Genomic_DNA"/>
</dbReference>
<dbReference type="InterPro" id="IPR003018">
    <property type="entry name" value="GAF"/>
</dbReference>
<evidence type="ECO:0000313" key="2">
    <source>
        <dbReference type="EMBL" id="SAK86992.1"/>
    </source>
</evidence>
<dbReference type="OrthoDB" id="9816309at2"/>
<name>A0A158CXA8_9BURK</name>
<protein>
    <submittedName>
        <fullName evidence="2">GAF sensor-containing diguanylate cyclase/phosphodiesterase</fullName>
    </submittedName>
</protein>
<evidence type="ECO:0000259" key="1">
    <source>
        <dbReference type="SMART" id="SM00065"/>
    </source>
</evidence>